<dbReference type="Gene3D" id="3.90.226.10">
    <property type="entry name" value="2-enoyl-CoA Hydratase, Chain A, domain 1"/>
    <property type="match status" value="1"/>
</dbReference>
<dbReference type="SUPFAM" id="SSF52096">
    <property type="entry name" value="ClpP/crotonase"/>
    <property type="match status" value="1"/>
</dbReference>
<protein>
    <submittedName>
        <fullName evidence="4">Enoyl-CoA hydratase</fullName>
        <ecNumber evidence="4">4.2.1.17</ecNumber>
    </submittedName>
</protein>
<dbReference type="Pfam" id="PF00378">
    <property type="entry name" value="ECH_1"/>
    <property type="match status" value="1"/>
</dbReference>
<dbReference type="InterPro" id="IPR014748">
    <property type="entry name" value="Enoyl-CoA_hydra_C"/>
</dbReference>
<dbReference type="FunFam" id="1.10.12.10:FF:000001">
    <property type="entry name" value="Probable enoyl-CoA hydratase, mitochondrial"/>
    <property type="match status" value="1"/>
</dbReference>
<dbReference type="GO" id="GO:0006635">
    <property type="term" value="P:fatty acid beta-oxidation"/>
    <property type="evidence" value="ECO:0007669"/>
    <property type="project" value="TreeGrafter"/>
</dbReference>
<dbReference type="PROSITE" id="PS00166">
    <property type="entry name" value="ENOYL_COA_HYDRATASE"/>
    <property type="match status" value="1"/>
</dbReference>
<dbReference type="NCBIfam" id="NF005802">
    <property type="entry name" value="PRK07657.1"/>
    <property type="match status" value="1"/>
</dbReference>
<dbReference type="RefSeq" id="WP_144849194.1">
    <property type="nucleotide sequence ID" value="NZ_VNJI01000021.1"/>
</dbReference>
<evidence type="ECO:0000313" key="4">
    <source>
        <dbReference type="EMBL" id="TVY08609.1"/>
    </source>
</evidence>
<dbReference type="AlphaFoldDB" id="A0A559K900"/>
<dbReference type="FunFam" id="3.90.226.10:FF:000009">
    <property type="entry name" value="Carnitinyl-CoA dehydratase"/>
    <property type="match status" value="1"/>
</dbReference>
<dbReference type="CDD" id="cd06558">
    <property type="entry name" value="crotonase-like"/>
    <property type="match status" value="1"/>
</dbReference>
<gene>
    <name evidence="4" type="ORF">FPZ49_17410</name>
</gene>
<accession>A0A559K900</accession>
<evidence type="ECO:0000256" key="3">
    <source>
        <dbReference type="RuleBase" id="RU003707"/>
    </source>
</evidence>
<dbReference type="Proteomes" id="UP000317036">
    <property type="component" value="Unassembled WGS sequence"/>
</dbReference>
<dbReference type="InterPro" id="IPR018376">
    <property type="entry name" value="Enoyl-CoA_hyd/isom_CS"/>
</dbReference>
<evidence type="ECO:0000313" key="5">
    <source>
        <dbReference type="Proteomes" id="UP000317036"/>
    </source>
</evidence>
<dbReference type="GO" id="GO:0004300">
    <property type="term" value="F:enoyl-CoA hydratase activity"/>
    <property type="evidence" value="ECO:0007669"/>
    <property type="project" value="UniProtKB-EC"/>
</dbReference>
<dbReference type="InterPro" id="IPR001753">
    <property type="entry name" value="Enoyl-CoA_hydra/iso"/>
</dbReference>
<dbReference type="PANTHER" id="PTHR11941">
    <property type="entry name" value="ENOYL-COA HYDRATASE-RELATED"/>
    <property type="match status" value="1"/>
</dbReference>
<name>A0A559K900_9BACL</name>
<keyword evidence="5" id="KW-1185">Reference proteome</keyword>
<dbReference type="InterPro" id="IPR029045">
    <property type="entry name" value="ClpP/crotonase-like_dom_sf"/>
</dbReference>
<dbReference type="EC" id="4.2.1.17" evidence="4"/>
<reference evidence="4 5" key="1">
    <citation type="submission" date="2019-07" db="EMBL/GenBank/DDBJ databases">
        <authorList>
            <person name="Kim J."/>
        </authorList>
    </citation>
    <scope>NUCLEOTIDE SEQUENCE [LARGE SCALE GENOMIC DNA]</scope>
    <source>
        <strain evidence="4 5">JC52</strain>
    </source>
</reference>
<sequence>MDQLVLRSVNEQGVAVIALNRPQAANALSMQLLSELQASLAECRADASVRCVVITGAGSSFCAGADLKERFTMNESEVREAVALIRATVNAVEALPMPVIAAINGAAFGGGLELALACDLRIMAETAKVGLTETALGIIPGAGGTQRLPRLIGVGRAKELIFTARRVEAEEALQIGLVEQVAPAGRSVLDQALEVAGRIARNAPIAVAQAKLAINQGLSERLSAGLGIERQAYKVTIPTKDRLEGLQAFREKRDPNFKGE</sequence>
<dbReference type="OrthoDB" id="254175at2"/>
<evidence type="ECO:0000256" key="2">
    <source>
        <dbReference type="ARBA" id="ARBA00023239"/>
    </source>
</evidence>
<dbReference type="PANTHER" id="PTHR11941:SF54">
    <property type="entry name" value="ENOYL-COA HYDRATASE, MITOCHONDRIAL"/>
    <property type="match status" value="1"/>
</dbReference>
<comment type="caution">
    <text evidence="4">The sequence shown here is derived from an EMBL/GenBank/DDBJ whole genome shotgun (WGS) entry which is preliminary data.</text>
</comment>
<proteinExistence type="inferred from homology"/>
<keyword evidence="2 4" id="KW-0456">Lyase</keyword>
<evidence type="ECO:0000256" key="1">
    <source>
        <dbReference type="ARBA" id="ARBA00005254"/>
    </source>
</evidence>
<organism evidence="4 5">
    <name type="scientific">Paenibacillus cremeus</name>
    <dbReference type="NCBI Taxonomy" id="2163881"/>
    <lineage>
        <taxon>Bacteria</taxon>
        <taxon>Bacillati</taxon>
        <taxon>Bacillota</taxon>
        <taxon>Bacilli</taxon>
        <taxon>Bacillales</taxon>
        <taxon>Paenibacillaceae</taxon>
        <taxon>Paenibacillus</taxon>
    </lineage>
</organism>
<comment type="similarity">
    <text evidence="1 3">Belongs to the enoyl-CoA hydratase/isomerase family.</text>
</comment>
<dbReference type="Gene3D" id="1.10.12.10">
    <property type="entry name" value="Lyase 2-enoyl-coa Hydratase, Chain A, domain 2"/>
    <property type="match status" value="1"/>
</dbReference>
<dbReference type="EMBL" id="VNJI01000021">
    <property type="protein sequence ID" value="TVY08609.1"/>
    <property type="molecule type" value="Genomic_DNA"/>
</dbReference>